<keyword evidence="5" id="KW-0647">Proteasome</keyword>
<dbReference type="RefSeq" id="WP_263361066.1">
    <property type="nucleotide sequence ID" value="NZ_JBIPCK010000010.1"/>
</dbReference>
<reference evidence="5" key="1">
    <citation type="submission" date="2022-09" db="EMBL/GenBank/DDBJ databases">
        <authorList>
            <person name="Duchaud E."/>
        </authorList>
    </citation>
    <scope>NUCLEOTIDE SEQUENCE</scope>
    <source>
        <strain evidence="5">TRV642</strain>
    </source>
</reference>
<keyword evidence="3" id="KW-0067">ATP-binding</keyword>
<evidence type="ECO:0000259" key="4">
    <source>
        <dbReference type="SMART" id="SM00382"/>
    </source>
</evidence>
<feature type="domain" description="AAA+ ATPase" evidence="4">
    <location>
        <begin position="49"/>
        <end position="182"/>
    </location>
</feature>
<sequence length="248" mass="28601">MNLYELVVNDTEKIALDDLLFSPENKATLLQTIKEHKYIEELKKYNLKVDHKILLHGHSGCGKTTTAKAIANALNKNIVIVNLSTIIDSKIGETSKNVKAIFDKAIRERAVLFLDEFDQIGKSRDSQDKDVAEMKRLVNTIIQLIDYLPTDSLLICATNYYSSIDTALLRRFQIKLKFEMPNEEELNRYYDKLLTDFPVHLQEIPLKYNISYAEAKDYVHTTMKKQIIAELELQEQQKTESVENIVDC</sequence>
<dbReference type="InterPro" id="IPR050221">
    <property type="entry name" value="26S_Proteasome_ATPase"/>
</dbReference>
<keyword evidence="2" id="KW-0547">Nucleotide-binding</keyword>
<dbReference type="PANTHER" id="PTHR23073">
    <property type="entry name" value="26S PROTEASOME REGULATORY SUBUNIT"/>
    <property type="match status" value="1"/>
</dbReference>
<name>A0A9W4TK39_9FLAO</name>
<dbReference type="GO" id="GO:0016887">
    <property type="term" value="F:ATP hydrolysis activity"/>
    <property type="evidence" value="ECO:0007669"/>
    <property type="project" value="InterPro"/>
</dbReference>
<evidence type="ECO:0000256" key="1">
    <source>
        <dbReference type="ARBA" id="ARBA00006914"/>
    </source>
</evidence>
<dbReference type="Pfam" id="PF00004">
    <property type="entry name" value="AAA"/>
    <property type="match status" value="1"/>
</dbReference>
<dbReference type="AlphaFoldDB" id="A0A9W4TK39"/>
<proteinExistence type="inferred from homology"/>
<dbReference type="CDD" id="cd19481">
    <property type="entry name" value="RecA-like_protease"/>
    <property type="match status" value="1"/>
</dbReference>
<dbReference type="GO" id="GO:0000502">
    <property type="term" value="C:proteasome complex"/>
    <property type="evidence" value="ECO:0007669"/>
    <property type="project" value="UniProtKB-KW"/>
</dbReference>
<protein>
    <submittedName>
        <fullName evidence="5">Proteasome-associated ATPase</fullName>
    </submittedName>
</protein>
<evidence type="ECO:0000256" key="2">
    <source>
        <dbReference type="ARBA" id="ARBA00022741"/>
    </source>
</evidence>
<gene>
    <name evidence="5" type="primary">mpa</name>
    <name evidence="5" type="ORF">TRV642_3693</name>
</gene>
<dbReference type="InterPro" id="IPR003959">
    <property type="entry name" value="ATPase_AAA_core"/>
</dbReference>
<organism evidence="5 6">
    <name type="scientific">Flavobacterium collinsii</name>
    <dbReference type="NCBI Taxonomy" id="1114861"/>
    <lineage>
        <taxon>Bacteria</taxon>
        <taxon>Pseudomonadati</taxon>
        <taxon>Bacteroidota</taxon>
        <taxon>Flavobacteriia</taxon>
        <taxon>Flavobacteriales</taxon>
        <taxon>Flavobacteriaceae</taxon>
        <taxon>Flavobacterium</taxon>
    </lineage>
</organism>
<evidence type="ECO:0000313" key="6">
    <source>
        <dbReference type="Proteomes" id="UP001152749"/>
    </source>
</evidence>
<accession>A0A9W4TK39</accession>
<dbReference type="SUPFAM" id="SSF52540">
    <property type="entry name" value="P-loop containing nucleoside triphosphate hydrolases"/>
    <property type="match status" value="1"/>
</dbReference>
<dbReference type="InterPro" id="IPR027417">
    <property type="entry name" value="P-loop_NTPase"/>
</dbReference>
<evidence type="ECO:0000313" key="5">
    <source>
        <dbReference type="EMBL" id="CAI2768455.1"/>
    </source>
</evidence>
<dbReference type="Gene3D" id="3.40.50.300">
    <property type="entry name" value="P-loop containing nucleotide triphosphate hydrolases"/>
    <property type="match status" value="1"/>
</dbReference>
<dbReference type="KEGG" id="fcs:TRV642_3693"/>
<comment type="similarity">
    <text evidence="1">Belongs to the AAA ATPase family.</text>
</comment>
<dbReference type="Proteomes" id="UP001152749">
    <property type="component" value="Chromosome"/>
</dbReference>
<dbReference type="SMART" id="SM00382">
    <property type="entry name" value="AAA"/>
    <property type="match status" value="1"/>
</dbReference>
<dbReference type="EMBL" id="OX336425">
    <property type="protein sequence ID" value="CAI2768455.1"/>
    <property type="molecule type" value="Genomic_DNA"/>
</dbReference>
<evidence type="ECO:0000256" key="3">
    <source>
        <dbReference type="ARBA" id="ARBA00022840"/>
    </source>
</evidence>
<dbReference type="InterPro" id="IPR003593">
    <property type="entry name" value="AAA+_ATPase"/>
</dbReference>
<dbReference type="GO" id="GO:0005524">
    <property type="term" value="F:ATP binding"/>
    <property type="evidence" value="ECO:0007669"/>
    <property type="project" value="UniProtKB-KW"/>
</dbReference>